<keyword evidence="1" id="KW-0812">Transmembrane</keyword>
<feature type="transmembrane region" description="Helical" evidence="1">
    <location>
        <begin position="12"/>
        <end position="30"/>
    </location>
</feature>
<evidence type="ECO:0000313" key="2">
    <source>
        <dbReference type="EMBL" id="GAA3959716.1"/>
    </source>
</evidence>
<protein>
    <recommendedName>
        <fullName evidence="4">Integral membrane protein</fullName>
    </recommendedName>
</protein>
<evidence type="ECO:0008006" key="4">
    <source>
        <dbReference type="Google" id="ProtNLM"/>
    </source>
</evidence>
<sequence length="312" mass="33970">MSTTGRDLTRRLRLLLVLGTATTLVLFFAYRGVHDDTVPLSTASTPGILAVDTAQNAMREAHQVVRGSGPEGDISGEFHTRISVAQQSLALAASENVTGLAGRHDLQTVTGLIAVYSAWVERRGREPVDSPLRAAYLHYAEKVLGLKAEPGTDGDIESRLDDLRAEQLAEARRQAAFPWQLWLGWGAVAVLYAVLCGALLETQRFLRRRFRRPVQLRLLAATAVCALGVPVLAWYTLSAHRAMTGSLADVRVPHDDPDTIPDVADEVHGALADAGFWASLSDWVLLGGAVVVALTVWGLWPRIAEYRLRGPR</sequence>
<dbReference type="RefSeq" id="WP_345589640.1">
    <property type="nucleotide sequence ID" value="NZ_BAABCQ010000013.1"/>
</dbReference>
<evidence type="ECO:0000256" key="1">
    <source>
        <dbReference type="SAM" id="Phobius"/>
    </source>
</evidence>
<organism evidence="2 3">
    <name type="scientific">Streptomyces marokkonensis</name>
    <dbReference type="NCBI Taxonomy" id="324855"/>
    <lineage>
        <taxon>Bacteria</taxon>
        <taxon>Bacillati</taxon>
        <taxon>Actinomycetota</taxon>
        <taxon>Actinomycetes</taxon>
        <taxon>Kitasatosporales</taxon>
        <taxon>Streptomycetaceae</taxon>
        <taxon>Streptomyces</taxon>
    </lineage>
</organism>
<name>A0ABP7P4U9_9ACTN</name>
<accession>A0ABP7P4U9</accession>
<dbReference type="Proteomes" id="UP001500034">
    <property type="component" value="Unassembled WGS sequence"/>
</dbReference>
<feature type="transmembrane region" description="Helical" evidence="1">
    <location>
        <begin position="214"/>
        <end position="237"/>
    </location>
</feature>
<keyword evidence="1" id="KW-1133">Transmembrane helix</keyword>
<keyword evidence="1" id="KW-0472">Membrane</keyword>
<feature type="transmembrane region" description="Helical" evidence="1">
    <location>
        <begin position="182"/>
        <end position="202"/>
    </location>
</feature>
<evidence type="ECO:0000313" key="3">
    <source>
        <dbReference type="Proteomes" id="UP001500034"/>
    </source>
</evidence>
<comment type="caution">
    <text evidence="2">The sequence shown here is derived from an EMBL/GenBank/DDBJ whole genome shotgun (WGS) entry which is preliminary data.</text>
</comment>
<dbReference type="EMBL" id="BAABCQ010000013">
    <property type="protein sequence ID" value="GAA3959716.1"/>
    <property type="molecule type" value="Genomic_DNA"/>
</dbReference>
<reference evidence="3" key="1">
    <citation type="journal article" date="2019" name="Int. J. Syst. Evol. Microbiol.">
        <title>The Global Catalogue of Microorganisms (GCM) 10K type strain sequencing project: providing services to taxonomists for standard genome sequencing and annotation.</title>
        <authorList>
            <consortium name="The Broad Institute Genomics Platform"/>
            <consortium name="The Broad Institute Genome Sequencing Center for Infectious Disease"/>
            <person name="Wu L."/>
            <person name="Ma J."/>
        </authorList>
    </citation>
    <scope>NUCLEOTIDE SEQUENCE [LARGE SCALE GENOMIC DNA]</scope>
    <source>
        <strain evidence="3">JCM 17027</strain>
    </source>
</reference>
<gene>
    <name evidence="2" type="ORF">GCM10022384_10630</name>
</gene>
<feature type="transmembrane region" description="Helical" evidence="1">
    <location>
        <begin position="283"/>
        <end position="300"/>
    </location>
</feature>
<proteinExistence type="predicted"/>
<keyword evidence="3" id="KW-1185">Reference proteome</keyword>